<dbReference type="AlphaFoldDB" id="A0A813H5Z1"/>
<organism evidence="2 3">
    <name type="scientific">Polarella glacialis</name>
    <name type="common">Dinoflagellate</name>
    <dbReference type="NCBI Taxonomy" id="89957"/>
    <lineage>
        <taxon>Eukaryota</taxon>
        <taxon>Sar</taxon>
        <taxon>Alveolata</taxon>
        <taxon>Dinophyceae</taxon>
        <taxon>Suessiales</taxon>
        <taxon>Suessiaceae</taxon>
        <taxon>Polarella</taxon>
    </lineage>
</organism>
<dbReference type="InterPro" id="IPR023192">
    <property type="entry name" value="TGS-like_dom_sf"/>
</dbReference>
<protein>
    <submittedName>
        <fullName evidence="2">Uncharacterized protein</fullName>
    </submittedName>
</protein>
<sequence length="877" mass="91377">MRPVFCASRHCFSATLRISQRGPLGPLGVHRRDYTALLAQGLGDAICALPGAGKDKQGHIMVPVPDAKLDLLAVLERTKPVPATVEVLEVDKASMDELASVIGEVLASAPEPAELSGKFLSSLRAADAIVLAVPCREGADDPVKWLQAAERAFISADLQALEQQVCKQGAGGPNAELDVVKLRKALSSSKDAAVRRDADDLLKDILAPGLMSLRARLRAGVPAREARPGLEGTAPRPEQFQPLDSRFEDLARAWLNVLVSWRPLLVLADVPEADAGSSTALAAGPSGNQVAEAFASHVERHGIPCLTACVALESESAGLKDEPEFLQEYLESFGLRATAASEGAADSATLRQWNSQTGKIVSFIPKLLNQLTYYTAGEKEARAWMCHRIRKDHSPLPFALLASGKATPAPAAKAAKATKGGSASASLDDGVPAFLASKAIHTSFENRVKNVLLWKFEDLEALSPSDAGPGGKERAKADGKMKKVPIIFGASAARRLGACFQVPAFGGVGDSAAICRCLLLAASAARRLGGCFQVPAFGGVGGSAAVFRCLLLAASAARRLGACFQVPAFGGIGGSASVVRCLLLGASAARRLGVPAFGGVGGSEPRRLFSGACFWLRRRLGAWAPLPVPAFGGVGGSAPGCLLLAASAARRLGVCCQVPAFGGVGGSAPGRLSPCLLLAARRPGACFQVPAFGGVGGSAPGEGGGGEERAAAGAYDGGGESGGWELRSHLATEHSRVLSLETSNVQLDLVIKRKEDQNALATANHQLQEALAKSKSLEAENREFKVLAKLRRLEDDHRELQLQLKGEGTGKHLVVSPTLPTTLLSASKLPSHGEKSGATSVTTMAPLDAHMTRQQESRIPSGLVFSQTSRSGGRVLL</sequence>
<dbReference type="EMBL" id="CAJNNV010030603">
    <property type="protein sequence ID" value="CAE8633038.1"/>
    <property type="molecule type" value="Genomic_DNA"/>
</dbReference>
<evidence type="ECO:0000256" key="1">
    <source>
        <dbReference type="SAM" id="Coils"/>
    </source>
</evidence>
<dbReference type="Proteomes" id="UP000654075">
    <property type="component" value="Unassembled WGS sequence"/>
</dbReference>
<name>A0A813H5Z1_POLGL</name>
<evidence type="ECO:0000313" key="2">
    <source>
        <dbReference type="EMBL" id="CAE8633038.1"/>
    </source>
</evidence>
<dbReference type="Gene3D" id="1.10.150.300">
    <property type="entry name" value="TGS-like domain"/>
    <property type="match status" value="1"/>
</dbReference>
<keyword evidence="3" id="KW-1185">Reference proteome</keyword>
<proteinExistence type="predicted"/>
<evidence type="ECO:0000313" key="3">
    <source>
        <dbReference type="Proteomes" id="UP000654075"/>
    </source>
</evidence>
<gene>
    <name evidence="2" type="ORF">PGLA1383_LOCUS48952</name>
</gene>
<dbReference type="Gene3D" id="3.10.20.30">
    <property type="match status" value="2"/>
</dbReference>
<dbReference type="InterPro" id="IPR027417">
    <property type="entry name" value="P-loop_NTPase"/>
</dbReference>
<feature type="coiled-coil region" evidence="1">
    <location>
        <begin position="753"/>
        <end position="787"/>
    </location>
</feature>
<reference evidence="2" key="1">
    <citation type="submission" date="2021-02" db="EMBL/GenBank/DDBJ databases">
        <authorList>
            <person name="Dougan E. K."/>
            <person name="Rhodes N."/>
            <person name="Thang M."/>
            <person name="Chan C."/>
        </authorList>
    </citation>
    <scope>NUCLEOTIDE SEQUENCE</scope>
</reference>
<comment type="caution">
    <text evidence="2">The sequence shown here is derived from an EMBL/GenBank/DDBJ whole genome shotgun (WGS) entry which is preliminary data.</text>
</comment>
<dbReference type="InterPro" id="IPR012675">
    <property type="entry name" value="Beta-grasp_dom_sf"/>
</dbReference>
<keyword evidence="1" id="KW-0175">Coiled coil</keyword>
<accession>A0A813H5Z1</accession>
<dbReference type="Gene3D" id="3.40.50.300">
    <property type="entry name" value="P-loop containing nucleotide triphosphate hydrolases"/>
    <property type="match status" value="2"/>
</dbReference>